<dbReference type="RefSeq" id="XP_040656864.1">
    <property type="nucleotide sequence ID" value="XM_040801831.1"/>
</dbReference>
<evidence type="ECO:0000313" key="1">
    <source>
        <dbReference type="EMBL" id="KYK57512.1"/>
    </source>
</evidence>
<gene>
    <name evidence="1" type="ORF">DCS_04522</name>
</gene>
<dbReference type="SUPFAM" id="SSF51197">
    <property type="entry name" value="Clavaminate synthase-like"/>
    <property type="match status" value="1"/>
</dbReference>
<comment type="caution">
    <text evidence="1">The sequence shown here is derived from an EMBL/GenBank/DDBJ whole genome shotgun (WGS) entry which is preliminary data.</text>
</comment>
<evidence type="ECO:0000313" key="2">
    <source>
        <dbReference type="Proteomes" id="UP000076580"/>
    </source>
</evidence>
<sequence>MAADEVINRIKYGNSLSDRRLPINLLSLKFFGQAPDAPSIFNNPRYCLIQAINSRLEVKPTLRNMAEMRSYLAEAPKASLLFSLFAQRGCFTGFHVDSPDGTWVRNLCDLKVWIFPSREDLADMTEFEAQGDEWIPKSVRAIVLKTGDTLIMPSGEKIPHAVLTVEDSYMVGGMFMDKLRISDSIEKLLWIATHPVVTNDRIPPHAAANTRMEIPSGNIPPEYPF</sequence>
<protein>
    <recommendedName>
        <fullName evidence="3">JmjC domain-containing protein</fullName>
    </recommendedName>
</protein>
<accession>A0A151GKH5</accession>
<dbReference type="Gene3D" id="2.60.120.650">
    <property type="entry name" value="Cupin"/>
    <property type="match status" value="1"/>
</dbReference>
<evidence type="ECO:0008006" key="3">
    <source>
        <dbReference type="Google" id="ProtNLM"/>
    </source>
</evidence>
<reference evidence="1 2" key="1">
    <citation type="journal article" date="2016" name="Sci. Rep.">
        <title>Insights into Adaptations to a Near-Obligate Nematode Endoparasitic Lifestyle from the Finished Genome of Drechmeria coniospora.</title>
        <authorList>
            <person name="Zhang L."/>
            <person name="Zhou Z."/>
            <person name="Guo Q."/>
            <person name="Fokkens L."/>
            <person name="Miskei M."/>
            <person name="Pocsi I."/>
            <person name="Zhang W."/>
            <person name="Chen M."/>
            <person name="Wang L."/>
            <person name="Sun Y."/>
            <person name="Donzelli B.G."/>
            <person name="Gibson D.M."/>
            <person name="Nelson D.R."/>
            <person name="Luo J.G."/>
            <person name="Rep M."/>
            <person name="Liu H."/>
            <person name="Yang S."/>
            <person name="Wang J."/>
            <person name="Krasnoff S.B."/>
            <person name="Xu Y."/>
            <person name="Molnar I."/>
            <person name="Lin M."/>
        </authorList>
    </citation>
    <scope>NUCLEOTIDE SEQUENCE [LARGE SCALE GENOMIC DNA]</scope>
    <source>
        <strain evidence="1 2">ARSEF 6962</strain>
    </source>
</reference>
<dbReference type="AlphaFoldDB" id="A0A151GKH5"/>
<proteinExistence type="predicted"/>
<dbReference type="Proteomes" id="UP000076580">
    <property type="component" value="Chromosome 02"/>
</dbReference>
<name>A0A151GKH5_DRECN</name>
<organism evidence="1 2">
    <name type="scientific">Drechmeria coniospora</name>
    <name type="common">Nematophagous fungus</name>
    <name type="synonym">Meria coniospora</name>
    <dbReference type="NCBI Taxonomy" id="98403"/>
    <lineage>
        <taxon>Eukaryota</taxon>
        <taxon>Fungi</taxon>
        <taxon>Dikarya</taxon>
        <taxon>Ascomycota</taxon>
        <taxon>Pezizomycotina</taxon>
        <taxon>Sordariomycetes</taxon>
        <taxon>Hypocreomycetidae</taxon>
        <taxon>Hypocreales</taxon>
        <taxon>Ophiocordycipitaceae</taxon>
        <taxon>Drechmeria</taxon>
    </lineage>
</organism>
<dbReference type="STRING" id="98403.A0A151GKH5"/>
<dbReference type="EMBL" id="LAYC01000002">
    <property type="protein sequence ID" value="KYK57512.1"/>
    <property type="molecule type" value="Genomic_DNA"/>
</dbReference>
<keyword evidence="2" id="KW-1185">Reference proteome</keyword>
<dbReference type="InParanoid" id="A0A151GKH5"/>
<dbReference type="GeneID" id="63717165"/>